<accession>A0A7X5XZM5</accession>
<feature type="transmembrane region" description="Helical" evidence="1">
    <location>
        <begin position="58"/>
        <end position="80"/>
    </location>
</feature>
<gene>
    <name evidence="2" type="ORF">GGR89_002664</name>
</gene>
<keyword evidence="1" id="KW-0812">Transmembrane</keyword>
<keyword evidence="3" id="KW-1185">Reference proteome</keyword>
<organism evidence="2 3">
    <name type="scientific">Sphingomonas trueperi</name>
    <dbReference type="NCBI Taxonomy" id="53317"/>
    <lineage>
        <taxon>Bacteria</taxon>
        <taxon>Pseudomonadati</taxon>
        <taxon>Pseudomonadota</taxon>
        <taxon>Alphaproteobacteria</taxon>
        <taxon>Sphingomonadales</taxon>
        <taxon>Sphingomonadaceae</taxon>
        <taxon>Sphingomonas</taxon>
    </lineage>
</organism>
<evidence type="ECO:0000313" key="2">
    <source>
        <dbReference type="EMBL" id="NJB98333.1"/>
    </source>
</evidence>
<comment type="caution">
    <text evidence="2">The sequence shown here is derived from an EMBL/GenBank/DDBJ whole genome shotgun (WGS) entry which is preliminary data.</text>
</comment>
<keyword evidence="1" id="KW-0472">Membrane</keyword>
<dbReference type="Proteomes" id="UP000531251">
    <property type="component" value="Unassembled WGS sequence"/>
</dbReference>
<keyword evidence="1" id="KW-1133">Transmembrane helix</keyword>
<reference evidence="2 3" key="1">
    <citation type="submission" date="2020-03" db="EMBL/GenBank/DDBJ databases">
        <title>Genomic Encyclopedia of Type Strains, Phase IV (KMG-IV): sequencing the most valuable type-strain genomes for metagenomic binning, comparative biology and taxonomic classification.</title>
        <authorList>
            <person name="Goeker M."/>
        </authorList>
    </citation>
    <scope>NUCLEOTIDE SEQUENCE [LARGE SCALE GENOMIC DNA]</scope>
    <source>
        <strain evidence="2 3">DSM 7225</strain>
    </source>
</reference>
<evidence type="ECO:0000256" key="1">
    <source>
        <dbReference type="SAM" id="Phobius"/>
    </source>
</evidence>
<protein>
    <submittedName>
        <fullName evidence="2">Uncharacterized protein</fullName>
    </submittedName>
</protein>
<sequence>MIDGRLFLLITTLICVGAFLNGLRFATKSENPWAGKKLFGNNVGGSELSIAQIRRIGLLQMIAAPIFLLLFAALCFGLFGPVDGIQTIRF</sequence>
<evidence type="ECO:0000313" key="3">
    <source>
        <dbReference type="Proteomes" id="UP000531251"/>
    </source>
</evidence>
<feature type="transmembrane region" description="Helical" evidence="1">
    <location>
        <begin position="6"/>
        <end position="27"/>
    </location>
</feature>
<dbReference type="EMBL" id="JAATJB010000007">
    <property type="protein sequence ID" value="NJB98333.1"/>
    <property type="molecule type" value="Genomic_DNA"/>
</dbReference>
<proteinExistence type="predicted"/>
<dbReference type="AlphaFoldDB" id="A0A7X5XZM5"/>
<name>A0A7X5XZM5_9SPHN</name>
<dbReference type="RefSeq" id="WP_125976624.1">
    <property type="nucleotide sequence ID" value="NZ_BAAADY010000003.1"/>
</dbReference>